<dbReference type="AlphaFoldDB" id="A0A2N0I342"/>
<dbReference type="GO" id="GO:0016747">
    <property type="term" value="F:acyltransferase activity, transferring groups other than amino-acyl groups"/>
    <property type="evidence" value="ECO:0007669"/>
    <property type="project" value="InterPro"/>
</dbReference>
<keyword evidence="3" id="KW-1185">Reference proteome</keyword>
<evidence type="ECO:0000259" key="1">
    <source>
        <dbReference type="PROSITE" id="PS51186"/>
    </source>
</evidence>
<dbReference type="InterPro" id="IPR038740">
    <property type="entry name" value="BioF2-like_GNAT_dom"/>
</dbReference>
<dbReference type="Pfam" id="PF13480">
    <property type="entry name" value="Acetyltransf_6"/>
    <property type="match status" value="1"/>
</dbReference>
<proteinExistence type="predicted"/>
<dbReference type="InterPro" id="IPR000182">
    <property type="entry name" value="GNAT_dom"/>
</dbReference>
<gene>
    <name evidence="2" type="ORF">B0I00_0804</name>
</gene>
<dbReference type="Proteomes" id="UP000232587">
    <property type="component" value="Unassembled WGS sequence"/>
</dbReference>
<comment type="caution">
    <text evidence="2">The sequence shown here is derived from an EMBL/GenBank/DDBJ whole genome shotgun (WGS) entry which is preliminary data.</text>
</comment>
<dbReference type="Gene3D" id="3.40.630.30">
    <property type="match status" value="1"/>
</dbReference>
<dbReference type="PROSITE" id="PS51186">
    <property type="entry name" value="GNAT"/>
    <property type="match status" value="1"/>
</dbReference>
<accession>A0A2N0I342</accession>
<dbReference type="SUPFAM" id="SSF55729">
    <property type="entry name" value="Acyl-CoA N-acyltransferases (Nat)"/>
    <property type="match status" value="1"/>
</dbReference>
<dbReference type="EMBL" id="PHUF01000002">
    <property type="protein sequence ID" value="PKB25602.1"/>
    <property type="molecule type" value="Genomic_DNA"/>
</dbReference>
<keyword evidence="2" id="KW-0808">Transferase</keyword>
<dbReference type="InterPro" id="IPR016181">
    <property type="entry name" value="Acyl_CoA_acyltransferase"/>
</dbReference>
<sequence length="340" mass="37995">MELPGGIGVIVVTYHDDLGEVQGDPALAALLAAPRALTPFDRLEWWRNLADTCGLQPLIAVSSNGVDRFVLPLMRMGRELAGLQNWYTFRLAAVSSTTPPRDDLAGALAWDLTARTGRVVLEKLGKDDAIVLQSAFRRAGWMVWCDQVDTNHRLQVGGRGFPQYLRGRAGNLRTTLKRKSGKLKIRMFRNFDNQSYELYENIYRESWKPPEGSPAFLRRFAEEEGAAGRLLMGLAFDGDRPVAAQLWSVENGTAFIHKLAHLDDAGHLSPGSVLTAALLEEVIDRDKVAEVDFGTGNDPFKRDWMNMQRPLFRLDIVRPLRPGNWPIIARHALRRAAGRG</sequence>
<evidence type="ECO:0000313" key="3">
    <source>
        <dbReference type="Proteomes" id="UP000232587"/>
    </source>
</evidence>
<reference evidence="2 3" key="1">
    <citation type="submission" date="2017-11" db="EMBL/GenBank/DDBJ databases">
        <title>Genomic Encyclopedia of Type Strains, Phase III (KMG-III): the genomes of soil and plant-associated and newly described type strains.</title>
        <authorList>
            <person name="Whitman W."/>
        </authorList>
    </citation>
    <scope>NUCLEOTIDE SEQUENCE [LARGE SCALE GENOMIC DNA]</scope>
    <source>
        <strain evidence="2 3">CGMCC 1.12274</strain>
    </source>
</reference>
<name>A0A2N0I342_9SPHN</name>
<feature type="domain" description="N-acetyltransferase" evidence="1">
    <location>
        <begin position="186"/>
        <end position="340"/>
    </location>
</feature>
<dbReference type="OrthoDB" id="8334427at2"/>
<organism evidence="2 3">
    <name type="scientific">Novosphingobium kunmingense</name>
    <dbReference type="NCBI Taxonomy" id="1211806"/>
    <lineage>
        <taxon>Bacteria</taxon>
        <taxon>Pseudomonadati</taxon>
        <taxon>Pseudomonadota</taxon>
        <taxon>Alphaproteobacteria</taxon>
        <taxon>Sphingomonadales</taxon>
        <taxon>Sphingomonadaceae</taxon>
        <taxon>Novosphingobium</taxon>
    </lineage>
</organism>
<evidence type="ECO:0000313" key="2">
    <source>
        <dbReference type="EMBL" id="PKB25602.1"/>
    </source>
</evidence>
<protein>
    <submittedName>
        <fullName evidence="2">CelD/BcsL family acetyltransferase involved in cellulose biosynthesis</fullName>
    </submittedName>
</protein>